<organism evidence="2 3">
    <name type="scientific">Lentzea xinjiangensis</name>
    <dbReference type="NCBI Taxonomy" id="402600"/>
    <lineage>
        <taxon>Bacteria</taxon>
        <taxon>Bacillati</taxon>
        <taxon>Actinomycetota</taxon>
        <taxon>Actinomycetes</taxon>
        <taxon>Pseudonocardiales</taxon>
        <taxon>Pseudonocardiaceae</taxon>
        <taxon>Lentzea</taxon>
    </lineage>
</organism>
<accession>A0A1H9T3B9</accession>
<gene>
    <name evidence="2" type="ORF">SAMN05216188_117106</name>
</gene>
<dbReference type="InterPro" id="IPR027417">
    <property type="entry name" value="P-loop_NTPase"/>
</dbReference>
<keyword evidence="3" id="KW-1185">Reference proteome</keyword>
<sequence length="1385" mass="149883">MIGLNVTFSGAAASLDPLVQEQIETEVRRIPTDRVSPGHWPYAVHAVEVTEQFEGRSGGHTFGAVVHNDRGRSYVVIKLDRASTLRREWIGHELIKGVATSVFAPVEAATPDVAGDSCPERLGAIVYRHASQHAGTPGAAVRTLERVVAEAHRDPDRIGNTVALIEQTLLRMRPTLYDRVDLHRAPSNLKGLNRSLGPILQLRVDAGQESDPGPIADSTVFRRSLTGGVGDLCEGERIVLLGLRVVGPSTLEVNDIRISCHGTPLLSSGSVAEVRGTITGVRGERHRAALGKALGVDHPAGEHWQVGDTTVADPFGALSPVLTTTSSDRALSAVHGDLNACNIVVGPDHTTVIDYADVEDERAQQGDFGWLEVSLLREVFADMGFASLVHLQRVLALGGRLLCLGADGEEAERRCLPMLAGTQVGAFQMLFAIRRVARTCYPPEACPDWSRDHLGHLLLAAHRTIKFREEFQSDAKLAAVAAAAGVVTEWLVCEDPFELWDDEHADDARETLCSQLVLAHGTAPATSLLADPRLRFNFVDPPAGELGGESAVRDTATTLAREHTAIAIVGPKESGKTTVLRALCREVAQQTLRGDERVPVLISAEDLDLASPCDVAVLKAACGQGAVTLEHLTVGALHLFVDDIPAHRGEGTHDVAAWLTRLHHRFPLTRIAVCCDDAVSVPDGFAAVRLLDLDEEAVSTYLHRYVTSREKVESLLVRREHDPMWAAVHLGRFGPLTRLVSFLNDNDLPESPYELQDAVFRAQLGNDQAAAEVAEKLALNVLSTGAGRLPENGIHVLVEAGIVLVDGKQVRFVDQQTLHYFAARALVSATSREPTLVLKYTDEARWHTVLNVLAALPDASRESIALLVDDLSGREPVLAGQLLGASGLRSHDCVGRFVSKQLTILHSTGSAAGSRELAALALVLHGDLGPLVSLIEDQRVLEEPRRIALSQLIEQTELHPPGPTRQHMAEVLAAVVRRVLADENSPAMIKDALRAIRYGLVPKLELVVGEFVTRDRPWPVVHEAITTLIALRTVLPDSYQRTYEACSLQRLDEIERELRTCVAVQDMRKLQQERASLLSMFLPGTFDRALRLRFAFDLGHKIEPLLDSFVPAGQSVVRSVLTGPHAPESWLTYALGDSPDVAAAAAHRLLRDAPERAPDLLAALSGSTSNDRLLIAAAATGPDEAAVAEDLFRTALVVAGHHELEGLSALLCAIFDADQPRGVRLAWTAATTLTERNLFERLYWPWRTALARCGGTAADHEALLCDGDDESVLLAIAALSNRPPSSRRRGHRFSDEAVEQLVRACPPAGAAPAAVADWAWAIVTAHPSGAQALLTPLLDRPGLVESTITHMTAQGPLHRSAHDLVMIALRSLDEEDVQPNRHPMP</sequence>
<dbReference type="Gene3D" id="3.40.50.300">
    <property type="entry name" value="P-loop containing nucleotide triphosphate hydrolases"/>
    <property type="match status" value="1"/>
</dbReference>
<dbReference type="InterPro" id="IPR045544">
    <property type="entry name" value="TCAD9"/>
</dbReference>
<dbReference type="Proteomes" id="UP000199352">
    <property type="component" value="Unassembled WGS sequence"/>
</dbReference>
<reference evidence="3" key="1">
    <citation type="submission" date="2016-10" db="EMBL/GenBank/DDBJ databases">
        <authorList>
            <person name="Varghese N."/>
            <person name="Submissions S."/>
        </authorList>
    </citation>
    <scope>NUCLEOTIDE SEQUENCE [LARGE SCALE GENOMIC DNA]</scope>
    <source>
        <strain evidence="3">CGMCC 4.3525</strain>
    </source>
</reference>
<protein>
    <recommendedName>
        <fullName evidence="1">Ternary complex associated domain-containing protein</fullName>
    </recommendedName>
</protein>
<dbReference type="RefSeq" id="WP_089957022.1">
    <property type="nucleotide sequence ID" value="NZ_FOFR01000017.1"/>
</dbReference>
<proteinExistence type="predicted"/>
<name>A0A1H9T3B9_9PSEU</name>
<dbReference type="OrthoDB" id="3585659at2"/>
<feature type="domain" description="Ternary complex associated" evidence="1">
    <location>
        <begin position="45"/>
        <end position="466"/>
    </location>
</feature>
<dbReference type="EMBL" id="FOFR01000017">
    <property type="protein sequence ID" value="SER91249.1"/>
    <property type="molecule type" value="Genomic_DNA"/>
</dbReference>
<evidence type="ECO:0000313" key="2">
    <source>
        <dbReference type="EMBL" id="SER91249.1"/>
    </source>
</evidence>
<evidence type="ECO:0000259" key="1">
    <source>
        <dbReference type="Pfam" id="PF19974"/>
    </source>
</evidence>
<dbReference type="Pfam" id="PF19974">
    <property type="entry name" value="TCAD9"/>
    <property type="match status" value="1"/>
</dbReference>
<evidence type="ECO:0000313" key="3">
    <source>
        <dbReference type="Proteomes" id="UP000199352"/>
    </source>
</evidence>